<dbReference type="InterPro" id="IPR016181">
    <property type="entry name" value="Acyl_CoA_acyltransferase"/>
</dbReference>
<keyword evidence="5" id="KW-1185">Reference proteome</keyword>
<dbReference type="PANTHER" id="PTHR43420:SF12">
    <property type="entry name" value="N-ACETYLTRANSFERASE DOMAIN-CONTAINING PROTEIN"/>
    <property type="match status" value="1"/>
</dbReference>
<feature type="domain" description="N-acetyltransferase" evidence="3">
    <location>
        <begin position="163"/>
        <end position="295"/>
    </location>
</feature>
<keyword evidence="1" id="KW-0808">Transferase</keyword>
<dbReference type="InterPro" id="IPR050680">
    <property type="entry name" value="YpeA/RimI_acetyltransf"/>
</dbReference>
<evidence type="ECO:0000256" key="1">
    <source>
        <dbReference type="ARBA" id="ARBA00022679"/>
    </source>
</evidence>
<dbReference type="PANTHER" id="PTHR43420">
    <property type="entry name" value="ACETYLTRANSFERASE"/>
    <property type="match status" value="1"/>
</dbReference>
<proteinExistence type="predicted"/>
<keyword evidence="2" id="KW-0012">Acyltransferase</keyword>
<dbReference type="RefSeq" id="WP_209510585.1">
    <property type="nucleotide sequence ID" value="NZ_JAGGKS010000002.1"/>
</dbReference>
<comment type="caution">
    <text evidence="4">The sequence shown here is derived from an EMBL/GenBank/DDBJ whole genome shotgun (WGS) entry which is preliminary data.</text>
</comment>
<protein>
    <submittedName>
        <fullName evidence="4">Ribosomal protein S18 acetylase RimI-like enzyme</fullName>
    </submittedName>
</protein>
<dbReference type="EMBL" id="JAGGKS010000002">
    <property type="protein sequence ID" value="MBP1924821.1"/>
    <property type="molecule type" value="Genomic_DNA"/>
</dbReference>
<dbReference type="Gene3D" id="3.40.630.30">
    <property type="match status" value="2"/>
</dbReference>
<reference evidence="4 5" key="1">
    <citation type="submission" date="2021-03" db="EMBL/GenBank/DDBJ databases">
        <title>Genomic Encyclopedia of Type Strains, Phase IV (KMG-IV): sequencing the most valuable type-strain genomes for metagenomic binning, comparative biology and taxonomic classification.</title>
        <authorList>
            <person name="Goeker M."/>
        </authorList>
    </citation>
    <scope>NUCLEOTIDE SEQUENCE [LARGE SCALE GENOMIC DNA]</scope>
    <source>
        <strain evidence="4 5">DSM 24004</strain>
    </source>
</reference>
<dbReference type="InterPro" id="IPR000182">
    <property type="entry name" value="GNAT_dom"/>
</dbReference>
<accession>A0ABS4GAV5</accession>
<evidence type="ECO:0000256" key="2">
    <source>
        <dbReference type="ARBA" id="ARBA00023315"/>
    </source>
</evidence>
<evidence type="ECO:0000313" key="5">
    <source>
        <dbReference type="Proteomes" id="UP001519342"/>
    </source>
</evidence>
<name>A0ABS4GAV5_9FIRM</name>
<dbReference type="CDD" id="cd04301">
    <property type="entry name" value="NAT_SF"/>
    <property type="match status" value="2"/>
</dbReference>
<dbReference type="Pfam" id="PF00583">
    <property type="entry name" value="Acetyltransf_1"/>
    <property type="match status" value="1"/>
</dbReference>
<dbReference type="PROSITE" id="PS51186">
    <property type="entry name" value="GNAT"/>
    <property type="match status" value="1"/>
</dbReference>
<evidence type="ECO:0000313" key="4">
    <source>
        <dbReference type="EMBL" id="MBP1924821.1"/>
    </source>
</evidence>
<evidence type="ECO:0000259" key="3">
    <source>
        <dbReference type="PROSITE" id="PS51186"/>
    </source>
</evidence>
<dbReference type="Proteomes" id="UP001519342">
    <property type="component" value="Unassembled WGS sequence"/>
</dbReference>
<dbReference type="SUPFAM" id="SSF55729">
    <property type="entry name" value="Acyl-CoA N-acyltransferases (Nat)"/>
    <property type="match status" value="2"/>
</dbReference>
<sequence>MKEIRNPVIKLKEELMQEDYDDINNLKEICINTDNISLKLEIDYKINRQKKKNGNIDNINEFMFYDGDILVGYIGICDFGGDALEVNGMVHPDYRRNGVFTKLFYLVNDEWNKRNKKSVLLLSDSNSIDGINFIRNTCDIYDHSEYEMFLKKDFVQKQILGDVELRNATIHDSKKIAWQNSIYFGIEYNGESFPMPEIGEQSYIYMAILNDVIIGKVHVEINNGVGGIYGLGVLPEYRSKGYGRRILLMAIEKLKEKDSKEIMLQVEIKNKNALNLYKSCGFEETSIMDYYRVTL</sequence>
<organism evidence="4 5">
    <name type="scientific">Sedimentibacter acidaminivorans</name>
    <dbReference type="NCBI Taxonomy" id="913099"/>
    <lineage>
        <taxon>Bacteria</taxon>
        <taxon>Bacillati</taxon>
        <taxon>Bacillota</taxon>
        <taxon>Tissierellia</taxon>
        <taxon>Sedimentibacter</taxon>
    </lineage>
</organism>
<gene>
    <name evidence="4" type="ORF">J2Z76_000678</name>
</gene>